<gene>
    <name evidence="4" type="ORF">SAMN05660324_2352</name>
</gene>
<reference evidence="5" key="1">
    <citation type="submission" date="2016-10" db="EMBL/GenBank/DDBJ databases">
        <authorList>
            <person name="Varghese N."/>
            <person name="Submissions S."/>
        </authorList>
    </citation>
    <scope>NUCLEOTIDE SEQUENCE [LARGE SCALE GENOMIC DNA]</scope>
    <source>
        <strain evidence="5">DSM 44526</strain>
    </source>
</reference>
<dbReference type="GO" id="GO:0006979">
    <property type="term" value="P:response to oxidative stress"/>
    <property type="evidence" value="ECO:0007669"/>
    <property type="project" value="InterPro"/>
</dbReference>
<dbReference type="Proteomes" id="UP000198863">
    <property type="component" value="Unassembled WGS sequence"/>
</dbReference>
<dbReference type="PANTHER" id="PTHR11475:SF4">
    <property type="entry name" value="CHORION PEROXIDASE"/>
    <property type="match status" value="1"/>
</dbReference>
<dbReference type="PANTHER" id="PTHR11475">
    <property type="entry name" value="OXIDASE/PEROXIDASE"/>
    <property type="match status" value="1"/>
</dbReference>
<dbReference type="InterPro" id="IPR010255">
    <property type="entry name" value="Haem_peroxidase_sf"/>
</dbReference>
<organism evidence="4 5">
    <name type="scientific">Klenkia brasiliensis</name>
    <dbReference type="NCBI Taxonomy" id="333142"/>
    <lineage>
        <taxon>Bacteria</taxon>
        <taxon>Bacillati</taxon>
        <taxon>Actinomycetota</taxon>
        <taxon>Actinomycetes</taxon>
        <taxon>Geodermatophilales</taxon>
        <taxon>Geodermatophilaceae</taxon>
        <taxon>Klenkia</taxon>
    </lineage>
</organism>
<accession>A0A1G7T7U8</accession>
<dbReference type="InterPro" id="IPR019791">
    <property type="entry name" value="Haem_peroxidase_animal"/>
</dbReference>
<dbReference type="OrthoDB" id="105077at2"/>
<evidence type="ECO:0000256" key="2">
    <source>
        <dbReference type="ARBA" id="ARBA00022525"/>
    </source>
</evidence>
<name>A0A1G7T7U8_9ACTN</name>
<dbReference type="GO" id="GO:0020037">
    <property type="term" value="F:heme binding"/>
    <property type="evidence" value="ECO:0007669"/>
    <property type="project" value="InterPro"/>
</dbReference>
<dbReference type="InterPro" id="IPR037120">
    <property type="entry name" value="Haem_peroxidase_sf_animal"/>
</dbReference>
<protein>
    <submittedName>
        <fullName evidence="4">Animal haem peroxidase</fullName>
    </submittedName>
</protein>
<keyword evidence="2" id="KW-0964">Secreted</keyword>
<dbReference type="CDD" id="cd09819">
    <property type="entry name" value="An_peroxidase_bacterial_1"/>
    <property type="match status" value="1"/>
</dbReference>
<keyword evidence="5" id="KW-1185">Reference proteome</keyword>
<dbReference type="PROSITE" id="PS51318">
    <property type="entry name" value="TAT"/>
    <property type="match status" value="1"/>
</dbReference>
<keyword evidence="3" id="KW-0325">Glycoprotein</keyword>
<dbReference type="EMBL" id="FNCF01000003">
    <property type="protein sequence ID" value="SDG31437.1"/>
    <property type="molecule type" value="Genomic_DNA"/>
</dbReference>
<evidence type="ECO:0000256" key="3">
    <source>
        <dbReference type="ARBA" id="ARBA00023180"/>
    </source>
</evidence>
<dbReference type="InterPro" id="IPR006311">
    <property type="entry name" value="TAT_signal"/>
</dbReference>
<dbReference type="Gene3D" id="1.10.640.10">
    <property type="entry name" value="Haem peroxidase domain superfamily, animal type"/>
    <property type="match status" value="1"/>
</dbReference>
<keyword evidence="4" id="KW-0575">Peroxidase</keyword>
<dbReference type="RefSeq" id="WP_091062617.1">
    <property type="nucleotide sequence ID" value="NZ_FNCF01000003.1"/>
</dbReference>
<keyword evidence="4" id="KW-0560">Oxidoreductase</keyword>
<evidence type="ECO:0000256" key="1">
    <source>
        <dbReference type="ARBA" id="ARBA00004613"/>
    </source>
</evidence>
<dbReference type="SUPFAM" id="SSF48113">
    <property type="entry name" value="Heme-dependent peroxidases"/>
    <property type="match status" value="1"/>
</dbReference>
<dbReference type="Pfam" id="PF03098">
    <property type="entry name" value="An_peroxidase"/>
    <property type="match status" value="1"/>
</dbReference>
<dbReference type="AlphaFoldDB" id="A0A1G7T7U8"/>
<sequence>MVDRTPSMGRRGFLGATAAGIAAPVLVPSVLGHPASAATGGPGTWQHAVGAPRGSDIAVTSGRATEGRFGLLFKDLPAHQPPDALLASLARSMTDPRTPGTDPSDRDADDNPAITGGYTFLGQFIDHDLTRDTTPLTEQAVDPHGLRNFDTACFDLGSVYGRGPDLDPQLYDPARPGWLAVGEPDGVPDLPRAPDGTAHLGDPRNDENLVITQLHAAFLRFHNVQMAEGRSYLDARRLTQWHFQWLVVQEFLPRVCQPAVVQGLLALGNRIPWFRPRSTVRPMMPLEFSVAAYRFGHSMVRSEYEVNDAHVFPVFGTAPDDLSGGRPVPPGHRVHWEYFFDVPGRARPDGLNLARRIDTRLALPLHDLPGTVVSRDTTPLITDLAERNLLRGKRLGLPAGQDVAARLGQRPLTNAQLGLTDPGWGGRAPLWFYVLKEAELTQGGARLGPTGGLLVAGTLLTLLFLDRTSYVNARPAWRPATTPFTVGHLLQRAGVA</sequence>
<evidence type="ECO:0000313" key="5">
    <source>
        <dbReference type="Proteomes" id="UP000198863"/>
    </source>
</evidence>
<proteinExistence type="predicted"/>
<dbReference type="GO" id="GO:0004601">
    <property type="term" value="F:peroxidase activity"/>
    <property type="evidence" value="ECO:0007669"/>
    <property type="project" value="UniProtKB-KW"/>
</dbReference>
<dbReference type="GO" id="GO:0005576">
    <property type="term" value="C:extracellular region"/>
    <property type="evidence" value="ECO:0007669"/>
    <property type="project" value="UniProtKB-SubCell"/>
</dbReference>
<comment type="subcellular location">
    <subcellularLocation>
        <location evidence="1">Secreted</location>
    </subcellularLocation>
</comment>
<evidence type="ECO:0000313" key="4">
    <source>
        <dbReference type="EMBL" id="SDG31437.1"/>
    </source>
</evidence>